<accession>A0A0D6JK32</accession>
<dbReference type="PROSITE" id="PS50043">
    <property type="entry name" value="HTH_LUXR_2"/>
    <property type="match status" value="1"/>
</dbReference>
<dbReference type="OrthoDB" id="7959062at2"/>
<gene>
    <name evidence="5" type="ORF">YBN1229_v1_3739</name>
</gene>
<sequence>MPVSKEVSKLGSDMLRFITSIEELETPDQVLDNLHGVTAKACKMNVLMAGLMPIRWCDWSGVEKGKTVFLHKSVPEGWWEDYFERTQKHPGPGLSLAQLSIAPFTMSEMMRMLEPLGVDQWPFELAMKYSMRDYFTCPVGGRWTVTYWSRNVLSNRFTPEDRTIIFMGATFAAIRLQKLIGLQTDRIGSAAALTARELAVLRLASLGHQMREIAELLGLGEETIRSHLKKVQVKLGARNRVQAVAQAIRLNLIP</sequence>
<dbReference type="KEGG" id="fiy:BN1229_v1_3739"/>
<dbReference type="CDD" id="cd06170">
    <property type="entry name" value="LuxR_C_like"/>
    <property type="match status" value="1"/>
</dbReference>
<keyword evidence="2" id="KW-0238">DNA-binding</keyword>
<dbReference type="KEGG" id="fil:BN1229_v1_3748"/>
<feature type="domain" description="HTH luxR-type" evidence="4">
    <location>
        <begin position="186"/>
        <end position="251"/>
    </location>
</feature>
<dbReference type="PANTHER" id="PTHR44688">
    <property type="entry name" value="DNA-BINDING TRANSCRIPTIONAL ACTIVATOR DEVR_DOSR"/>
    <property type="match status" value="1"/>
</dbReference>
<dbReference type="SUPFAM" id="SSF46894">
    <property type="entry name" value="C-terminal effector domain of the bipartite response regulators"/>
    <property type="match status" value="1"/>
</dbReference>
<dbReference type="Proteomes" id="UP000033187">
    <property type="component" value="Chromosome 1"/>
</dbReference>
<organism evidence="5 6">
    <name type="scientific">Candidatus Filomicrobium marinum</name>
    <dbReference type="NCBI Taxonomy" id="1608628"/>
    <lineage>
        <taxon>Bacteria</taxon>
        <taxon>Pseudomonadati</taxon>
        <taxon>Pseudomonadota</taxon>
        <taxon>Alphaproteobacteria</taxon>
        <taxon>Hyphomicrobiales</taxon>
        <taxon>Hyphomicrobiaceae</taxon>
        <taxon>Filomicrobium</taxon>
    </lineage>
</organism>
<protein>
    <recommendedName>
        <fullName evidence="4">HTH luxR-type domain-containing protein</fullName>
    </recommendedName>
</protein>
<keyword evidence="3" id="KW-0804">Transcription</keyword>
<dbReference type="AlphaFoldDB" id="A0A0D6JK32"/>
<evidence type="ECO:0000256" key="2">
    <source>
        <dbReference type="ARBA" id="ARBA00023125"/>
    </source>
</evidence>
<dbReference type="Gene3D" id="1.10.10.10">
    <property type="entry name" value="Winged helix-like DNA-binding domain superfamily/Winged helix DNA-binding domain"/>
    <property type="match status" value="1"/>
</dbReference>
<evidence type="ECO:0000313" key="6">
    <source>
        <dbReference type="Proteomes" id="UP000033187"/>
    </source>
</evidence>
<keyword evidence="6" id="KW-1185">Reference proteome</keyword>
<dbReference type="SMART" id="SM00421">
    <property type="entry name" value="HTH_LUXR"/>
    <property type="match status" value="1"/>
</dbReference>
<dbReference type="PRINTS" id="PR00038">
    <property type="entry name" value="HTHLUXR"/>
</dbReference>
<evidence type="ECO:0000259" key="4">
    <source>
        <dbReference type="PROSITE" id="PS50043"/>
    </source>
</evidence>
<dbReference type="EMBL" id="LN829119">
    <property type="protein sequence ID" value="CPR22306.1"/>
    <property type="molecule type" value="Genomic_DNA"/>
</dbReference>
<dbReference type="InterPro" id="IPR016032">
    <property type="entry name" value="Sig_transdc_resp-reg_C-effctor"/>
</dbReference>
<keyword evidence="1" id="KW-0805">Transcription regulation</keyword>
<dbReference type="PANTHER" id="PTHR44688:SF16">
    <property type="entry name" value="DNA-BINDING TRANSCRIPTIONAL ACTIVATOR DEVR_DOSR"/>
    <property type="match status" value="1"/>
</dbReference>
<dbReference type="GO" id="GO:0006355">
    <property type="term" value="P:regulation of DNA-templated transcription"/>
    <property type="evidence" value="ECO:0007669"/>
    <property type="project" value="InterPro"/>
</dbReference>
<reference evidence="6" key="1">
    <citation type="submission" date="2015-02" db="EMBL/GenBank/DDBJ databases">
        <authorList>
            <person name="Chooi Y.-H."/>
        </authorList>
    </citation>
    <scope>NUCLEOTIDE SEQUENCE [LARGE SCALE GENOMIC DNA]</scope>
    <source>
        <strain evidence="6">strain Y</strain>
    </source>
</reference>
<dbReference type="SUPFAM" id="SSF75516">
    <property type="entry name" value="Pheromone-binding domain of LuxR-like quorum-sensing transcription factors"/>
    <property type="match status" value="1"/>
</dbReference>
<dbReference type="GO" id="GO:0003677">
    <property type="term" value="F:DNA binding"/>
    <property type="evidence" value="ECO:0007669"/>
    <property type="project" value="UniProtKB-KW"/>
</dbReference>
<dbReference type="InterPro" id="IPR000792">
    <property type="entry name" value="Tscrpt_reg_LuxR_C"/>
</dbReference>
<dbReference type="RefSeq" id="WP_076605352.1">
    <property type="nucleotide sequence ID" value="NZ_LN829118.1"/>
</dbReference>
<dbReference type="InterPro" id="IPR036388">
    <property type="entry name" value="WH-like_DNA-bd_sf"/>
</dbReference>
<dbReference type="Pfam" id="PF00196">
    <property type="entry name" value="GerE"/>
    <property type="match status" value="1"/>
</dbReference>
<evidence type="ECO:0000256" key="1">
    <source>
        <dbReference type="ARBA" id="ARBA00023015"/>
    </source>
</evidence>
<name>A0A0D6JK32_9HYPH</name>
<proteinExistence type="predicted"/>
<evidence type="ECO:0000313" key="5">
    <source>
        <dbReference type="EMBL" id="CPR22306.1"/>
    </source>
</evidence>
<evidence type="ECO:0000256" key="3">
    <source>
        <dbReference type="ARBA" id="ARBA00023163"/>
    </source>
</evidence>
<dbReference type="InterPro" id="IPR036693">
    <property type="entry name" value="TF_LuxR_autoind-bd_dom_sf"/>
</dbReference>